<dbReference type="SUPFAM" id="SSF46955">
    <property type="entry name" value="Putative DNA-binding domain"/>
    <property type="match status" value="1"/>
</dbReference>
<proteinExistence type="predicted"/>
<evidence type="ECO:0000259" key="6">
    <source>
        <dbReference type="PROSITE" id="PS50937"/>
    </source>
</evidence>
<keyword evidence="4" id="KW-0804">Transcription</keyword>
<dbReference type="RefSeq" id="WP_183987251.1">
    <property type="nucleotide sequence ID" value="NZ_JACHHG010000007.1"/>
</dbReference>
<dbReference type="PROSITE" id="PS50937">
    <property type="entry name" value="HTH_MERR_2"/>
    <property type="match status" value="1"/>
</dbReference>
<dbReference type="Proteomes" id="UP000569951">
    <property type="component" value="Unassembled WGS sequence"/>
</dbReference>
<dbReference type="CDD" id="cd01106">
    <property type="entry name" value="HTH_TipAL-Mta"/>
    <property type="match status" value="1"/>
</dbReference>
<keyword evidence="3 7" id="KW-0238">DNA-binding</keyword>
<dbReference type="InterPro" id="IPR047057">
    <property type="entry name" value="MerR_fam"/>
</dbReference>
<comment type="caution">
    <text evidence="7">The sequence shown here is derived from an EMBL/GenBank/DDBJ whole genome shotgun (WGS) entry which is preliminary data.</text>
</comment>
<organism evidence="7 8">
    <name type="scientific">Deinobacterium chartae</name>
    <dbReference type="NCBI Taxonomy" id="521158"/>
    <lineage>
        <taxon>Bacteria</taxon>
        <taxon>Thermotogati</taxon>
        <taxon>Deinococcota</taxon>
        <taxon>Deinococci</taxon>
        <taxon>Deinococcales</taxon>
        <taxon>Deinococcaceae</taxon>
        <taxon>Deinobacterium</taxon>
    </lineage>
</organism>
<evidence type="ECO:0000256" key="3">
    <source>
        <dbReference type="ARBA" id="ARBA00023125"/>
    </source>
</evidence>
<feature type="domain" description="HTH merR-type" evidence="6">
    <location>
        <begin position="6"/>
        <end position="75"/>
    </location>
</feature>
<evidence type="ECO:0000256" key="5">
    <source>
        <dbReference type="SAM" id="Coils"/>
    </source>
</evidence>
<dbReference type="PANTHER" id="PTHR30204:SF69">
    <property type="entry name" value="MERR-FAMILY TRANSCRIPTIONAL REGULATOR"/>
    <property type="match status" value="1"/>
</dbReference>
<sequence length="332" mass="37266">MIGHARYRIGELARISGVPVKTIRFYSDLGVLPPSEVSEGGHRLYSDLDLARLETVRSLRGVGLDLRTIARVMQSHAEQPNALNEVLRLQLETLNLELRQLQRRKTLLDAALRRCDALAYLRGAQALAELSARERHAFLRARLGRIFEQVPADPDWLEAVWGKQLLELPAELSDAQFGAWLELATLLSDEDFIAAMNRIGREYWGAFRSPAHREAFMQVSRRLEARLRAAALAGEAPDGPAGQRLIRALLRAQARAFGERATRAFARRQLERIARSTDPRAERFWELVAALHGWPASNESVRAAHAWQVRATEAYAFGAGRFNRAGGNAQRP</sequence>
<evidence type="ECO:0000256" key="1">
    <source>
        <dbReference type="ARBA" id="ARBA00022491"/>
    </source>
</evidence>
<feature type="coiled-coil region" evidence="5">
    <location>
        <begin position="84"/>
        <end position="111"/>
    </location>
</feature>
<keyword evidence="1" id="KW-0678">Repressor</keyword>
<keyword evidence="5" id="KW-0175">Coiled coil</keyword>
<dbReference type="GO" id="GO:0003700">
    <property type="term" value="F:DNA-binding transcription factor activity"/>
    <property type="evidence" value="ECO:0007669"/>
    <property type="project" value="InterPro"/>
</dbReference>
<keyword evidence="2" id="KW-0805">Transcription regulation</keyword>
<dbReference type="InterPro" id="IPR000551">
    <property type="entry name" value="MerR-type_HTH_dom"/>
</dbReference>
<dbReference type="Pfam" id="PF13411">
    <property type="entry name" value="MerR_1"/>
    <property type="match status" value="1"/>
</dbReference>
<evidence type="ECO:0000256" key="2">
    <source>
        <dbReference type="ARBA" id="ARBA00023015"/>
    </source>
</evidence>
<evidence type="ECO:0000313" key="8">
    <source>
        <dbReference type="Proteomes" id="UP000569951"/>
    </source>
</evidence>
<dbReference type="InterPro" id="IPR009061">
    <property type="entry name" value="DNA-bd_dom_put_sf"/>
</dbReference>
<dbReference type="GO" id="GO:0003677">
    <property type="term" value="F:DNA binding"/>
    <property type="evidence" value="ECO:0007669"/>
    <property type="project" value="UniProtKB-KW"/>
</dbReference>
<dbReference type="SMART" id="SM00422">
    <property type="entry name" value="HTH_MERR"/>
    <property type="match status" value="1"/>
</dbReference>
<name>A0A841I2R1_9DEIO</name>
<dbReference type="Gene3D" id="1.10.1660.10">
    <property type="match status" value="1"/>
</dbReference>
<keyword evidence="8" id="KW-1185">Reference proteome</keyword>
<reference evidence="7 8" key="1">
    <citation type="submission" date="2020-08" db="EMBL/GenBank/DDBJ databases">
        <title>Genomic Encyclopedia of Type Strains, Phase IV (KMG-IV): sequencing the most valuable type-strain genomes for metagenomic binning, comparative biology and taxonomic classification.</title>
        <authorList>
            <person name="Goeker M."/>
        </authorList>
    </citation>
    <scope>NUCLEOTIDE SEQUENCE [LARGE SCALE GENOMIC DNA]</scope>
    <source>
        <strain evidence="7 8">DSM 21458</strain>
    </source>
</reference>
<dbReference type="EMBL" id="JACHHG010000007">
    <property type="protein sequence ID" value="MBB6098628.1"/>
    <property type="molecule type" value="Genomic_DNA"/>
</dbReference>
<accession>A0A841I2R1</accession>
<dbReference type="PRINTS" id="PR00040">
    <property type="entry name" value="HTHMERR"/>
</dbReference>
<dbReference type="AlphaFoldDB" id="A0A841I2R1"/>
<dbReference type="PANTHER" id="PTHR30204">
    <property type="entry name" value="REDOX-CYCLING DRUG-SENSING TRANSCRIPTIONAL ACTIVATOR SOXR"/>
    <property type="match status" value="1"/>
</dbReference>
<protein>
    <submittedName>
        <fullName evidence="7">DNA-binding transcriptional MerR regulator</fullName>
    </submittedName>
</protein>
<gene>
    <name evidence="7" type="ORF">HNR42_002063</name>
</gene>
<evidence type="ECO:0000313" key="7">
    <source>
        <dbReference type="EMBL" id="MBB6098628.1"/>
    </source>
</evidence>
<evidence type="ECO:0000256" key="4">
    <source>
        <dbReference type="ARBA" id="ARBA00023163"/>
    </source>
</evidence>